<protein>
    <submittedName>
        <fullName evidence="7">N-acyl homoserine lactonase family protein</fullName>
    </submittedName>
</protein>
<keyword evidence="7" id="KW-0614">Plasmid</keyword>
<comment type="cofactor">
    <cofactor evidence="1">
        <name>Zn(2+)</name>
        <dbReference type="ChEBI" id="CHEBI:29105"/>
    </cofactor>
</comment>
<keyword evidence="3" id="KW-0479">Metal-binding</keyword>
<evidence type="ECO:0000313" key="7">
    <source>
        <dbReference type="EMBL" id="XCH13909.1"/>
    </source>
</evidence>
<dbReference type="GO" id="GO:0046872">
    <property type="term" value="F:metal ion binding"/>
    <property type="evidence" value="ECO:0007669"/>
    <property type="project" value="UniProtKB-KW"/>
</dbReference>
<comment type="similarity">
    <text evidence="2">Belongs to the metallo-beta-lactamase superfamily.</text>
</comment>
<evidence type="ECO:0000256" key="3">
    <source>
        <dbReference type="ARBA" id="ARBA00022723"/>
    </source>
</evidence>
<dbReference type="SUPFAM" id="SSF56281">
    <property type="entry name" value="Metallo-hydrolase/oxidoreductase"/>
    <property type="match status" value="1"/>
</dbReference>
<name>A0AAU8EWF6_9MICC</name>
<reference evidence="7" key="1">
    <citation type="submission" date="2024-06" db="EMBL/GenBank/DDBJ databases">
        <title>Biodegradation of dimethachlon by Arthrobacter sp. K5: mechanistic insights and ecological implications.</title>
        <authorList>
            <person name="Hu S."/>
            <person name="Lu P."/>
        </authorList>
    </citation>
    <scope>NUCLEOTIDE SEQUENCE</scope>
    <source>
        <strain evidence="7">K5</strain>
        <plasmid evidence="7">unnamed</plasmid>
    </source>
</reference>
<organism evidence="7">
    <name type="scientific">Arthrobacter sp. K5</name>
    <dbReference type="NCBI Taxonomy" id="2839623"/>
    <lineage>
        <taxon>Bacteria</taxon>
        <taxon>Bacillati</taxon>
        <taxon>Actinomycetota</taxon>
        <taxon>Actinomycetes</taxon>
        <taxon>Micrococcales</taxon>
        <taxon>Micrococcaceae</taxon>
        <taxon>Arthrobacter</taxon>
    </lineage>
</organism>
<dbReference type="Gene3D" id="3.60.15.10">
    <property type="entry name" value="Ribonuclease Z/Hydroxyacylglutathione hydrolase-like"/>
    <property type="match status" value="1"/>
</dbReference>
<accession>A0AAU8EWF6</accession>
<dbReference type="InterPro" id="IPR001279">
    <property type="entry name" value="Metallo-B-lactamas"/>
</dbReference>
<dbReference type="PANTHER" id="PTHR42978">
    <property type="entry name" value="QUORUM-QUENCHING LACTONASE YTNP-RELATED-RELATED"/>
    <property type="match status" value="1"/>
</dbReference>
<dbReference type="SMART" id="SM00849">
    <property type="entry name" value="Lactamase_B"/>
    <property type="match status" value="1"/>
</dbReference>
<dbReference type="InterPro" id="IPR036866">
    <property type="entry name" value="RibonucZ/Hydroxyglut_hydro"/>
</dbReference>
<evidence type="ECO:0000256" key="1">
    <source>
        <dbReference type="ARBA" id="ARBA00001947"/>
    </source>
</evidence>
<evidence type="ECO:0000256" key="4">
    <source>
        <dbReference type="ARBA" id="ARBA00022801"/>
    </source>
</evidence>
<feature type="domain" description="Metallo-beta-lactamase" evidence="6">
    <location>
        <begin position="44"/>
        <end position="245"/>
    </location>
</feature>
<dbReference type="CDD" id="cd07729">
    <property type="entry name" value="AHL_lactonase_MBL-fold"/>
    <property type="match status" value="1"/>
</dbReference>
<evidence type="ECO:0000259" key="6">
    <source>
        <dbReference type="SMART" id="SM00849"/>
    </source>
</evidence>
<dbReference type="EMBL" id="CP159280">
    <property type="protein sequence ID" value="XCH13909.1"/>
    <property type="molecule type" value="Genomic_DNA"/>
</dbReference>
<keyword evidence="4" id="KW-0378">Hydrolase</keyword>
<dbReference type="GO" id="GO:0016787">
    <property type="term" value="F:hydrolase activity"/>
    <property type="evidence" value="ECO:0007669"/>
    <property type="project" value="UniProtKB-KW"/>
</dbReference>
<proteinExistence type="inferred from homology"/>
<dbReference type="AlphaFoldDB" id="A0AAU8EWF6"/>
<geneLocation type="plasmid" evidence="7">
    <name>unnamed</name>
</geneLocation>
<dbReference type="PANTHER" id="PTHR42978:SF7">
    <property type="entry name" value="METALLO-HYDROLASE RV2300C-RELATED"/>
    <property type="match status" value="1"/>
</dbReference>
<sequence>MAPPKYDGGYRVVAVRVGTLATERSHVFLNYRLYGEDDGPATVDYYFWVVQGPDTTIVVDTGFSEDAGRKRGRTLLLDPAEALAQLGIDPEAIEDVIVTHGHYDHIGNLGLFPNARIHMAEAEYRFWTSPTSGHIQFSFYSEEGEIDQLRLAETEGRLKLFSGETSPVPGIRLVEVGGHTPGQAIVYVPTSEGEVLTASDAVHFYEELERDMPFTAVSDLPTMYDAFAFIRREKQERGLTVIPGHDPDVLTRFRACPDLPAGAGVVIGGTPSTNKETP</sequence>
<dbReference type="RefSeq" id="WP_353713595.1">
    <property type="nucleotide sequence ID" value="NZ_CP159280.1"/>
</dbReference>
<dbReference type="InterPro" id="IPR051013">
    <property type="entry name" value="MBL_superfamily_lactonases"/>
</dbReference>
<evidence type="ECO:0000256" key="2">
    <source>
        <dbReference type="ARBA" id="ARBA00007749"/>
    </source>
</evidence>
<keyword evidence="5" id="KW-0862">Zinc</keyword>
<evidence type="ECO:0000256" key="5">
    <source>
        <dbReference type="ARBA" id="ARBA00022833"/>
    </source>
</evidence>
<gene>
    <name evidence="7" type="ORF">ABRP34_22660</name>
</gene>
<dbReference type="Pfam" id="PF00753">
    <property type="entry name" value="Lactamase_B"/>
    <property type="match status" value="1"/>
</dbReference>